<feature type="transmembrane region" description="Helical" evidence="7">
    <location>
        <begin position="781"/>
        <end position="802"/>
    </location>
</feature>
<reference evidence="9 10" key="1">
    <citation type="journal article" date="2023" name="Sci. Data">
        <title>Genome assembly of the Korean intertidal mud-creeper Batillaria attramentaria.</title>
        <authorList>
            <person name="Patra A.K."/>
            <person name="Ho P.T."/>
            <person name="Jun S."/>
            <person name="Lee S.J."/>
            <person name="Kim Y."/>
            <person name="Won Y.J."/>
        </authorList>
    </citation>
    <scope>NUCLEOTIDE SEQUENCE [LARGE SCALE GENOMIC DNA]</scope>
    <source>
        <strain evidence="9">Wonlab-2016</strain>
    </source>
</reference>
<evidence type="ECO:0000259" key="8">
    <source>
        <dbReference type="PROSITE" id="PS50835"/>
    </source>
</evidence>
<dbReference type="FunFam" id="2.60.40.10:FF:000161">
    <property type="entry name" value="Leucine rich repeats and immunoglobulin like domains 2"/>
    <property type="match status" value="1"/>
</dbReference>
<dbReference type="Gene3D" id="2.60.40.10">
    <property type="entry name" value="Immunoglobulins"/>
    <property type="match status" value="3"/>
</dbReference>
<dbReference type="SMART" id="SM00369">
    <property type="entry name" value="LRR_TYP"/>
    <property type="match status" value="14"/>
</dbReference>
<keyword evidence="5" id="KW-0325">Glycoprotein</keyword>
<feature type="region of interest" description="Disordered" evidence="6">
    <location>
        <begin position="898"/>
        <end position="978"/>
    </location>
</feature>
<protein>
    <recommendedName>
        <fullName evidence="8">Ig-like domain-containing protein</fullName>
    </recommendedName>
</protein>
<keyword evidence="7" id="KW-1133">Transmembrane helix</keyword>
<gene>
    <name evidence="9" type="ORF">BaRGS_00014803</name>
</gene>
<evidence type="ECO:0000313" key="10">
    <source>
        <dbReference type="Proteomes" id="UP001519460"/>
    </source>
</evidence>
<dbReference type="PROSITE" id="PS51450">
    <property type="entry name" value="LRR"/>
    <property type="match status" value="3"/>
</dbReference>
<dbReference type="SMART" id="SM00409">
    <property type="entry name" value="IG"/>
    <property type="match status" value="3"/>
</dbReference>
<keyword evidence="7" id="KW-0812">Transmembrane</keyword>
<feature type="domain" description="Ig-like" evidence="8">
    <location>
        <begin position="471"/>
        <end position="567"/>
    </location>
</feature>
<comment type="caution">
    <text evidence="9">The sequence shown here is derived from an EMBL/GenBank/DDBJ whole genome shotgun (WGS) entry which is preliminary data.</text>
</comment>
<dbReference type="InterPro" id="IPR032675">
    <property type="entry name" value="LRR_dom_sf"/>
</dbReference>
<dbReference type="SUPFAM" id="SSF52058">
    <property type="entry name" value="L domain-like"/>
    <property type="match status" value="2"/>
</dbReference>
<keyword evidence="7" id="KW-0472">Membrane</keyword>
<feature type="compositionally biased region" description="Polar residues" evidence="6">
    <location>
        <begin position="953"/>
        <end position="967"/>
    </location>
</feature>
<dbReference type="InterPro" id="IPR000483">
    <property type="entry name" value="Cys-rich_flank_reg_C"/>
</dbReference>
<evidence type="ECO:0000256" key="7">
    <source>
        <dbReference type="SAM" id="Phobius"/>
    </source>
</evidence>
<organism evidence="9 10">
    <name type="scientific">Batillaria attramentaria</name>
    <dbReference type="NCBI Taxonomy" id="370345"/>
    <lineage>
        <taxon>Eukaryota</taxon>
        <taxon>Metazoa</taxon>
        <taxon>Spiralia</taxon>
        <taxon>Lophotrochozoa</taxon>
        <taxon>Mollusca</taxon>
        <taxon>Gastropoda</taxon>
        <taxon>Caenogastropoda</taxon>
        <taxon>Sorbeoconcha</taxon>
        <taxon>Cerithioidea</taxon>
        <taxon>Batillariidae</taxon>
        <taxon>Batillaria</taxon>
    </lineage>
</organism>
<dbReference type="Pfam" id="PF13855">
    <property type="entry name" value="LRR_8"/>
    <property type="match status" value="5"/>
</dbReference>
<feature type="domain" description="Ig-like" evidence="8">
    <location>
        <begin position="666"/>
        <end position="756"/>
    </location>
</feature>
<feature type="domain" description="Ig-like" evidence="8">
    <location>
        <begin position="572"/>
        <end position="661"/>
    </location>
</feature>
<dbReference type="PANTHER" id="PTHR45842:SF21">
    <property type="entry name" value="IG-LIKE DOMAIN-CONTAINING PROTEIN"/>
    <property type="match status" value="1"/>
</dbReference>
<accession>A0ABD0L3S5</accession>
<dbReference type="InterPro" id="IPR007110">
    <property type="entry name" value="Ig-like_dom"/>
</dbReference>
<dbReference type="AlphaFoldDB" id="A0ABD0L3S5"/>
<proteinExistence type="predicted"/>
<dbReference type="SUPFAM" id="SSF48726">
    <property type="entry name" value="Immunoglobulin"/>
    <property type="match status" value="3"/>
</dbReference>
<dbReference type="PANTHER" id="PTHR45842">
    <property type="entry name" value="SYNAPTIC ADHESION-LIKE MOLECULE SALM"/>
    <property type="match status" value="1"/>
</dbReference>
<feature type="compositionally biased region" description="Low complexity" evidence="6">
    <location>
        <begin position="928"/>
        <end position="940"/>
    </location>
</feature>
<evidence type="ECO:0000313" key="9">
    <source>
        <dbReference type="EMBL" id="KAK7493921.1"/>
    </source>
</evidence>
<evidence type="ECO:0000256" key="5">
    <source>
        <dbReference type="ARBA" id="ARBA00023180"/>
    </source>
</evidence>
<dbReference type="InterPro" id="IPR003591">
    <property type="entry name" value="Leu-rich_rpt_typical-subtyp"/>
</dbReference>
<evidence type="ECO:0000256" key="3">
    <source>
        <dbReference type="ARBA" id="ARBA00022737"/>
    </source>
</evidence>
<evidence type="ECO:0000256" key="6">
    <source>
        <dbReference type="SAM" id="MobiDB-lite"/>
    </source>
</evidence>
<evidence type="ECO:0000256" key="2">
    <source>
        <dbReference type="ARBA" id="ARBA00022729"/>
    </source>
</evidence>
<dbReference type="InterPro" id="IPR013783">
    <property type="entry name" value="Ig-like_fold"/>
</dbReference>
<keyword evidence="10" id="KW-1185">Reference proteome</keyword>
<dbReference type="InterPro" id="IPR001611">
    <property type="entry name" value="Leu-rich_rpt"/>
</dbReference>
<sequence length="1138" mass="125421">MVDCSKKGLVAVPKDLPSWVTILDLKSNAISTLGPDDFKGLHKLKELDLSQNKDITFINGSLFQDLDSLCTLKITHTQLTEMPIPTRPLNITELSLTNNMILTVSPEALQAMPALENLYLSHNRIMDIPIGAFPSRSRILRLHLNNNKIMRLEKGCLDNLTSLEQLKLNKNQMFELKKDVFLTLSNLKFLELSRNKISSIQGLAFKGLEKLQVLKLKRNSIATLLDGAFWGLSSISNLQLDNNNISNVTKGWLYGLKSLRQLSLAFNKIESIEQDGWKFCEDLNRLDLTNNQLKTIYPGTFSKLKHLENLLLDHNKVSRIDDGAFRDLAELITLEMNDNAIAWTMEDVSGAFDGLQNLMRLGLKMNHIKSITKQAFLGLNSLRQLHLEDNDITTIQENSFQPLQDLRELRLNSTNLLCDCHISWLPAWLSRFGFQNTVIAVCSYPEWLRGKSIFDVPVEDFKCSDQEIPKPIILSNPVSQDAFKGANVSLNCTAAITGDAQPTIQWKKDNVVLPAASTETLATSDGDIKRYTSRLHLRNIRDDMAGRYQCVVSNDFGSAFSHRAKINVYVFPVFIKKPVDITVKAGQSAKLQCSATGQPQPVISWQKDGGDDFPAARERRMHVIPNDDQFFIVSTRNIDEGVYTCMARNDAGVIATNATVTILETPGFIREMKDEMTTRVGETSVLECMASGSPRPKLQWLKDSQALEVTPRHFFTADNQLLIIVETKWEDQGTYTCEMSNTLGIMRGRTKLRVMSRDGQPSPGASKGGGGLDDTSTTTGIIIIAVVCCVVGTSLVWVIIIYQTRKRHEMYSATPTDETTLPGEPASTGYSSSDKEGSFTQGPIGITTYHYQDYQLKESGYESSSGQYRANGWTGMRPSAAIFPSDVDEDDLQGAQLSASQQQLRCQNRATSVSSLHHTSEESDTAGSSHSPHSSPSHSPGPQAPLLSPSVPGATSSLQRGGSTLSTFHPGPTNHDRCPRSIALPVVCGESSSGSTMVATTQTPTNCECDTCDVHEAHTDCKNCERCCQYQQQRQMASGDGSISDSNTHQRSVPPVPLRASSFSALPTGAWSLRPPPVGVGCCCQSVPCSKHKNGLVPRKQQHRHTELCSHDCGCDGLHAAVCPSCSHHTCTHALQGE</sequence>
<keyword evidence="2" id="KW-0732">Signal</keyword>
<dbReference type="FunFam" id="3.80.10.10:FF:001164">
    <property type="entry name" value="GH01279p"/>
    <property type="match status" value="1"/>
</dbReference>
<dbReference type="InterPro" id="IPR003599">
    <property type="entry name" value="Ig_sub"/>
</dbReference>
<keyword evidence="4" id="KW-1015">Disulfide bond</keyword>
<dbReference type="EMBL" id="JACVVK020000088">
    <property type="protein sequence ID" value="KAK7493921.1"/>
    <property type="molecule type" value="Genomic_DNA"/>
</dbReference>
<dbReference type="InterPro" id="IPR050467">
    <property type="entry name" value="LRFN"/>
</dbReference>
<dbReference type="Gene3D" id="3.80.10.10">
    <property type="entry name" value="Ribonuclease Inhibitor"/>
    <property type="match status" value="4"/>
</dbReference>
<dbReference type="InterPro" id="IPR003598">
    <property type="entry name" value="Ig_sub2"/>
</dbReference>
<dbReference type="SMART" id="SM00408">
    <property type="entry name" value="IGc2"/>
    <property type="match status" value="3"/>
</dbReference>
<dbReference type="Pfam" id="PF13927">
    <property type="entry name" value="Ig_3"/>
    <property type="match status" value="1"/>
</dbReference>
<evidence type="ECO:0000256" key="1">
    <source>
        <dbReference type="ARBA" id="ARBA00022614"/>
    </source>
</evidence>
<dbReference type="InterPro" id="IPR013098">
    <property type="entry name" value="Ig_I-set"/>
</dbReference>
<feature type="region of interest" description="Disordered" evidence="6">
    <location>
        <begin position="812"/>
        <end position="841"/>
    </location>
</feature>
<name>A0ABD0L3S5_9CAEN</name>
<dbReference type="FunFam" id="3.80.10.10:FF:000023">
    <property type="entry name" value="Leucine rich repeats and immunoglobulin like domains 3"/>
    <property type="match status" value="1"/>
</dbReference>
<dbReference type="FunFam" id="2.60.40.10:FF:000150">
    <property type="entry name" value="Leucine rich repeats and immunoglobulin like domains 3"/>
    <property type="match status" value="1"/>
</dbReference>
<evidence type="ECO:0000256" key="4">
    <source>
        <dbReference type="ARBA" id="ARBA00023157"/>
    </source>
</evidence>
<dbReference type="Proteomes" id="UP001519460">
    <property type="component" value="Unassembled WGS sequence"/>
</dbReference>
<feature type="compositionally biased region" description="Polar residues" evidence="6">
    <location>
        <begin position="905"/>
        <end position="917"/>
    </location>
</feature>
<dbReference type="PROSITE" id="PS50835">
    <property type="entry name" value="IG_LIKE"/>
    <property type="match status" value="3"/>
</dbReference>
<keyword evidence="1" id="KW-0433">Leucine-rich repeat</keyword>
<dbReference type="SMART" id="SM00365">
    <property type="entry name" value="LRR_SD22"/>
    <property type="match status" value="6"/>
</dbReference>
<dbReference type="InterPro" id="IPR036179">
    <property type="entry name" value="Ig-like_dom_sf"/>
</dbReference>
<dbReference type="Pfam" id="PF01463">
    <property type="entry name" value="LRRCT"/>
    <property type="match status" value="1"/>
</dbReference>
<dbReference type="SMART" id="SM00082">
    <property type="entry name" value="LRRCT"/>
    <property type="match status" value="1"/>
</dbReference>
<keyword evidence="3" id="KW-0677">Repeat</keyword>
<dbReference type="Pfam" id="PF07679">
    <property type="entry name" value="I-set"/>
    <property type="match status" value="2"/>
</dbReference>